<evidence type="ECO:0000313" key="3">
    <source>
        <dbReference type="Proteomes" id="UP000233556"/>
    </source>
</evidence>
<proteinExistence type="predicted"/>
<protein>
    <submittedName>
        <fullName evidence="2">Uncharacterized protein</fullName>
    </submittedName>
</protein>
<dbReference type="EMBL" id="KZ516871">
    <property type="protein sequence ID" value="PKU29517.1"/>
    <property type="molecule type" value="Genomic_DNA"/>
</dbReference>
<evidence type="ECO:0000313" key="2">
    <source>
        <dbReference type="EMBL" id="PKU29517.1"/>
    </source>
</evidence>
<sequence>MPLRRSRDPDTQPRASPAACPPNPVHVLPGADATPRGRDTALAARLCRQAPRVVRDAGQHPCHPPGTVAPVPAAGTALASAPCTRGNPELEANGGLIS</sequence>
<gene>
    <name evidence="2" type="ORF">llap_20179</name>
</gene>
<reference evidence="3" key="2">
    <citation type="submission" date="2017-12" db="EMBL/GenBank/DDBJ databases">
        <title>Genome sequence of the Bar-tailed Godwit (Limosa lapponica baueri).</title>
        <authorList>
            <person name="Lima N.C.B."/>
            <person name="Parody-Merino A.M."/>
            <person name="Battley P.F."/>
            <person name="Fidler A.E."/>
            <person name="Prosdocimi F."/>
        </authorList>
    </citation>
    <scope>NUCLEOTIDE SEQUENCE [LARGE SCALE GENOMIC DNA]</scope>
</reference>
<name>A0A2I0T6U3_LIMLA</name>
<reference evidence="3" key="1">
    <citation type="submission" date="2017-11" db="EMBL/GenBank/DDBJ databases">
        <authorList>
            <person name="Lima N.C."/>
            <person name="Parody-Merino A.M."/>
            <person name="Battley P.F."/>
            <person name="Fidler A.E."/>
            <person name="Prosdocimi F."/>
        </authorList>
    </citation>
    <scope>NUCLEOTIDE SEQUENCE [LARGE SCALE GENOMIC DNA]</scope>
</reference>
<feature type="region of interest" description="Disordered" evidence="1">
    <location>
        <begin position="1"/>
        <end position="36"/>
    </location>
</feature>
<organism evidence="2 3">
    <name type="scientific">Limosa lapponica baueri</name>
    <dbReference type="NCBI Taxonomy" id="1758121"/>
    <lineage>
        <taxon>Eukaryota</taxon>
        <taxon>Metazoa</taxon>
        <taxon>Chordata</taxon>
        <taxon>Craniata</taxon>
        <taxon>Vertebrata</taxon>
        <taxon>Euteleostomi</taxon>
        <taxon>Archelosauria</taxon>
        <taxon>Archosauria</taxon>
        <taxon>Dinosauria</taxon>
        <taxon>Saurischia</taxon>
        <taxon>Theropoda</taxon>
        <taxon>Coelurosauria</taxon>
        <taxon>Aves</taxon>
        <taxon>Neognathae</taxon>
        <taxon>Neoaves</taxon>
        <taxon>Charadriiformes</taxon>
        <taxon>Scolopacidae</taxon>
        <taxon>Limosa</taxon>
    </lineage>
</organism>
<dbReference type="Proteomes" id="UP000233556">
    <property type="component" value="Unassembled WGS sequence"/>
</dbReference>
<keyword evidence="3" id="KW-1185">Reference proteome</keyword>
<feature type="compositionally biased region" description="Basic and acidic residues" evidence="1">
    <location>
        <begin position="1"/>
        <end position="11"/>
    </location>
</feature>
<dbReference type="AlphaFoldDB" id="A0A2I0T6U3"/>
<accession>A0A2I0T6U3</accession>
<evidence type="ECO:0000256" key="1">
    <source>
        <dbReference type="SAM" id="MobiDB-lite"/>
    </source>
</evidence>